<dbReference type="AlphaFoldDB" id="A0A9P5AGW9"/>
<accession>A0A9P5AGW9</accession>
<keyword evidence="4" id="KW-1185">Reference proteome</keyword>
<feature type="compositionally biased region" description="Basic and acidic residues" evidence="1">
    <location>
        <begin position="1"/>
        <end position="13"/>
    </location>
</feature>
<organism evidence="3 4">
    <name type="scientific">Fusarium beomiforme</name>
    <dbReference type="NCBI Taxonomy" id="44412"/>
    <lineage>
        <taxon>Eukaryota</taxon>
        <taxon>Fungi</taxon>
        <taxon>Dikarya</taxon>
        <taxon>Ascomycota</taxon>
        <taxon>Pezizomycotina</taxon>
        <taxon>Sordariomycetes</taxon>
        <taxon>Hypocreomycetidae</taxon>
        <taxon>Hypocreales</taxon>
        <taxon>Nectriaceae</taxon>
        <taxon>Fusarium</taxon>
        <taxon>Fusarium burgessii species complex</taxon>
    </lineage>
</organism>
<dbReference type="OrthoDB" id="4990776at2759"/>
<feature type="region of interest" description="Disordered" evidence="1">
    <location>
        <begin position="1"/>
        <end position="23"/>
    </location>
</feature>
<name>A0A9P5AGW9_9HYPO</name>
<feature type="transmembrane region" description="Helical" evidence="2">
    <location>
        <begin position="109"/>
        <end position="131"/>
    </location>
</feature>
<sequence>MEDLVKKDEDSKYRPPSMGSTDLLSEHDIDAFEQFESYRQSANRHLKNYFESIDVDLNHDDLPGLRDRPLRPQNPEADESARISRASAVQDLIKLDNILGSIKKQKRPYINSISPIIATWTVFCCVMPYFMPQTDSSVIYKAGGIAGAFSLAVQLFRKFLQSRKITPLQHKVRGLVRAFKNGTIRYRDWEEVLIPSLN</sequence>
<reference evidence="3" key="1">
    <citation type="journal article" date="2017" name="Mycologia">
        <title>Fusarium algeriense, sp. nov., a novel toxigenic crown rot pathogen of durum wheat from Algeria is nested in the Fusarium burgessii species complex.</title>
        <authorList>
            <person name="Laraba I."/>
            <person name="Keddad A."/>
            <person name="Boureghda H."/>
            <person name="Abdallah N."/>
            <person name="Vaughan M.M."/>
            <person name="Proctor R.H."/>
            <person name="Busman M."/>
            <person name="O'Donnell K."/>
        </authorList>
    </citation>
    <scope>NUCLEOTIDE SEQUENCE</scope>
    <source>
        <strain evidence="3">NRRL 25174</strain>
    </source>
</reference>
<keyword evidence="2" id="KW-1133">Transmembrane helix</keyword>
<keyword evidence="2" id="KW-0812">Transmembrane</keyword>
<protein>
    <submittedName>
        <fullName evidence="3">Uncharacterized protein</fullName>
    </submittedName>
</protein>
<evidence type="ECO:0000313" key="4">
    <source>
        <dbReference type="Proteomes" id="UP000730481"/>
    </source>
</evidence>
<dbReference type="EMBL" id="PVQB02000386">
    <property type="protein sequence ID" value="KAF4337717.1"/>
    <property type="molecule type" value="Genomic_DNA"/>
</dbReference>
<evidence type="ECO:0000313" key="3">
    <source>
        <dbReference type="EMBL" id="KAF4337717.1"/>
    </source>
</evidence>
<proteinExistence type="predicted"/>
<comment type="caution">
    <text evidence="3">The sequence shown here is derived from an EMBL/GenBank/DDBJ whole genome shotgun (WGS) entry which is preliminary data.</text>
</comment>
<reference evidence="3" key="2">
    <citation type="submission" date="2020-02" db="EMBL/GenBank/DDBJ databases">
        <title>Identification and distribution of gene clusters putatively required for synthesis of sphingolipid metabolism inhibitors in phylogenetically diverse species of the filamentous fungus Fusarium.</title>
        <authorList>
            <person name="Kim H.-S."/>
            <person name="Busman M."/>
            <person name="Brown D.W."/>
            <person name="Divon H."/>
            <person name="Uhlig S."/>
            <person name="Proctor R.H."/>
        </authorList>
    </citation>
    <scope>NUCLEOTIDE SEQUENCE</scope>
    <source>
        <strain evidence="3">NRRL 25174</strain>
    </source>
</reference>
<evidence type="ECO:0000256" key="1">
    <source>
        <dbReference type="SAM" id="MobiDB-lite"/>
    </source>
</evidence>
<dbReference type="Proteomes" id="UP000730481">
    <property type="component" value="Unassembled WGS sequence"/>
</dbReference>
<evidence type="ECO:0000256" key="2">
    <source>
        <dbReference type="SAM" id="Phobius"/>
    </source>
</evidence>
<feature type="transmembrane region" description="Helical" evidence="2">
    <location>
        <begin position="137"/>
        <end position="156"/>
    </location>
</feature>
<keyword evidence="2" id="KW-0472">Membrane</keyword>
<gene>
    <name evidence="3" type="ORF">FBEOM_8385</name>
</gene>